<dbReference type="Proteomes" id="UP000184526">
    <property type="component" value="Unassembled WGS sequence"/>
</dbReference>
<dbReference type="EMBL" id="FQXP01000003">
    <property type="protein sequence ID" value="SHH55231.1"/>
    <property type="molecule type" value="Genomic_DNA"/>
</dbReference>
<dbReference type="AlphaFoldDB" id="A0A1M5TX51"/>
<evidence type="ECO:0000313" key="3">
    <source>
        <dbReference type="Proteomes" id="UP000184526"/>
    </source>
</evidence>
<evidence type="ECO:0000259" key="1">
    <source>
        <dbReference type="Pfam" id="PF01464"/>
    </source>
</evidence>
<name>A0A1M5TX51_9CLOT</name>
<dbReference type="Pfam" id="PF01464">
    <property type="entry name" value="SLT"/>
    <property type="match status" value="1"/>
</dbReference>
<dbReference type="SUPFAM" id="SSF53955">
    <property type="entry name" value="Lysozyme-like"/>
    <property type="match status" value="1"/>
</dbReference>
<reference evidence="2 3" key="1">
    <citation type="submission" date="2016-11" db="EMBL/GenBank/DDBJ databases">
        <authorList>
            <person name="Jaros S."/>
            <person name="Januszkiewicz K."/>
            <person name="Wedrychowicz H."/>
        </authorList>
    </citation>
    <scope>NUCLEOTIDE SEQUENCE [LARGE SCALE GENOMIC DNA]</scope>
    <source>
        <strain evidence="2 3">DSM 3089</strain>
    </source>
</reference>
<sequence length="184" mass="21426">MKKFLKRFALFLIIIVIIAALSYKSIGRRMFSDNYGEIVSKYAKEYDVDPYLILSVIKAESNFDSNATSRQNAKGLMQVTPPTAKWIVDQMGITEFNDESLYDPEINIKLGTWYLKNLEGEFGENLDLVLASYNGGRGNVNKWLKDINYSRNGTDLHSIPFKETDDYVKKVKFYYKIYNRLYEY</sequence>
<evidence type="ECO:0000313" key="2">
    <source>
        <dbReference type="EMBL" id="SHH55231.1"/>
    </source>
</evidence>
<dbReference type="InterPro" id="IPR008258">
    <property type="entry name" value="Transglycosylase_SLT_dom_1"/>
</dbReference>
<dbReference type="PANTHER" id="PTHR37423:SF2">
    <property type="entry name" value="MEMBRANE-BOUND LYTIC MUREIN TRANSGLYCOSYLASE C"/>
    <property type="match status" value="1"/>
</dbReference>
<dbReference type="Gene3D" id="1.10.530.10">
    <property type="match status" value="1"/>
</dbReference>
<dbReference type="RefSeq" id="WP_072830176.1">
    <property type="nucleotide sequence ID" value="NZ_FQXP01000003.1"/>
</dbReference>
<keyword evidence="3" id="KW-1185">Reference proteome</keyword>
<organism evidence="2 3">
    <name type="scientific">Clostridium collagenovorans DSM 3089</name>
    <dbReference type="NCBI Taxonomy" id="1121306"/>
    <lineage>
        <taxon>Bacteria</taxon>
        <taxon>Bacillati</taxon>
        <taxon>Bacillota</taxon>
        <taxon>Clostridia</taxon>
        <taxon>Eubacteriales</taxon>
        <taxon>Clostridiaceae</taxon>
        <taxon>Clostridium</taxon>
    </lineage>
</organism>
<accession>A0A1M5TX51</accession>
<dbReference type="STRING" id="1121306.SAMN02745196_00751"/>
<feature type="domain" description="Transglycosylase SLT" evidence="1">
    <location>
        <begin position="39"/>
        <end position="146"/>
    </location>
</feature>
<gene>
    <name evidence="2" type="ORF">SAMN02745196_00751</name>
</gene>
<protein>
    <submittedName>
        <fullName evidence="2">Soluble lytic murein transglycosylase</fullName>
    </submittedName>
</protein>
<dbReference type="OrthoDB" id="9815002at2"/>
<dbReference type="InterPro" id="IPR023346">
    <property type="entry name" value="Lysozyme-like_dom_sf"/>
</dbReference>
<dbReference type="CDD" id="cd16896">
    <property type="entry name" value="LT_Slt70-like"/>
    <property type="match status" value="1"/>
</dbReference>
<proteinExistence type="predicted"/>
<dbReference type="PANTHER" id="PTHR37423">
    <property type="entry name" value="SOLUBLE LYTIC MUREIN TRANSGLYCOSYLASE-RELATED"/>
    <property type="match status" value="1"/>
</dbReference>